<dbReference type="InterPro" id="IPR029063">
    <property type="entry name" value="SAM-dependent_MTases_sf"/>
</dbReference>
<dbReference type="InterPro" id="IPR004398">
    <property type="entry name" value="RNA_MeTrfase_RsmD"/>
</dbReference>
<protein>
    <submittedName>
        <fullName evidence="3">16S rRNA (Guanine(966)-N(2))-methyltransferase RsmD</fullName>
        <ecNumber evidence="3">2.1.1.171</ecNumber>
    </submittedName>
</protein>
<gene>
    <name evidence="3" type="primary">rsmD</name>
    <name evidence="3" type="ORF">H4F98_10680</name>
</gene>
<keyword evidence="4" id="KW-1185">Reference proteome</keyword>
<dbReference type="EC" id="2.1.1.171" evidence="3"/>
<evidence type="ECO:0000256" key="1">
    <source>
        <dbReference type="ARBA" id="ARBA00022603"/>
    </source>
</evidence>
<proteinExistence type="predicted"/>
<comment type="caution">
    <text evidence="3">The sequence shown here is derived from an EMBL/GenBank/DDBJ whole genome shotgun (WGS) entry which is preliminary data.</text>
</comment>
<sequence length="227" mass="23902">MKKHSTHRRPAPLPAAASTSAAAGKVRLIGGRWRGTRLPVPAVAGLRPTADRVRETLFNWLMPALPGARVLDLFAGSGALGLEAVSRGAASAVLVERDRGLAQSLRETVDRLHGGEAVRIVEAEALGWLQGQAGKTERFDIAFVDPPFAAGLWDAALAGLPALMSDAAWLYVESPADHPPPLPAGWSLHREGRTRESRQALYRRQAVPAAKLGPVDPLGADASGTGG</sequence>
<dbReference type="AlphaFoldDB" id="A0A7W3TMS8"/>
<keyword evidence="1 3" id="KW-0489">Methyltransferase</keyword>
<keyword evidence="2 3" id="KW-0808">Transferase</keyword>
<organism evidence="3 4">
    <name type="scientific">Marilutibacter spongiae</name>
    <dbReference type="NCBI Taxonomy" id="2025720"/>
    <lineage>
        <taxon>Bacteria</taxon>
        <taxon>Pseudomonadati</taxon>
        <taxon>Pseudomonadota</taxon>
        <taxon>Gammaproteobacteria</taxon>
        <taxon>Lysobacterales</taxon>
        <taxon>Lysobacteraceae</taxon>
        <taxon>Marilutibacter</taxon>
    </lineage>
</organism>
<dbReference type="EMBL" id="JACHTF010000010">
    <property type="protein sequence ID" value="MBB1061041.1"/>
    <property type="molecule type" value="Genomic_DNA"/>
</dbReference>
<dbReference type="SUPFAM" id="SSF53335">
    <property type="entry name" value="S-adenosyl-L-methionine-dependent methyltransferases"/>
    <property type="match status" value="1"/>
</dbReference>
<name>A0A7W3TMS8_9GAMM</name>
<dbReference type="Pfam" id="PF03602">
    <property type="entry name" value="Cons_hypoth95"/>
    <property type="match status" value="1"/>
</dbReference>
<dbReference type="Gene3D" id="3.40.50.150">
    <property type="entry name" value="Vaccinia Virus protein VP39"/>
    <property type="match status" value="1"/>
</dbReference>
<dbReference type="NCBIfam" id="TIGR00095">
    <property type="entry name" value="16S rRNA (guanine(966)-N(2))-methyltransferase RsmD"/>
    <property type="match status" value="1"/>
</dbReference>
<dbReference type="GO" id="GO:0052913">
    <property type="term" value="F:16S rRNA (guanine(966)-N(2))-methyltransferase activity"/>
    <property type="evidence" value="ECO:0007669"/>
    <property type="project" value="UniProtKB-EC"/>
</dbReference>
<reference evidence="3 4" key="1">
    <citation type="submission" date="2020-08" db="EMBL/GenBank/DDBJ databases">
        <authorList>
            <person name="Xu S."/>
            <person name="Li A."/>
        </authorList>
    </citation>
    <scope>NUCLEOTIDE SEQUENCE [LARGE SCALE GENOMIC DNA]</scope>
    <source>
        <strain evidence="3 4">119BY6-57</strain>
    </source>
</reference>
<dbReference type="PANTHER" id="PTHR43542:SF1">
    <property type="entry name" value="METHYLTRANSFERASE"/>
    <property type="match status" value="1"/>
</dbReference>
<dbReference type="PANTHER" id="PTHR43542">
    <property type="entry name" value="METHYLTRANSFERASE"/>
    <property type="match status" value="1"/>
</dbReference>
<accession>A0A7W3TMS8</accession>
<dbReference type="RefSeq" id="WP_182687523.1">
    <property type="nucleotide sequence ID" value="NZ_JACHTF010000010.1"/>
</dbReference>
<evidence type="ECO:0000313" key="3">
    <source>
        <dbReference type="EMBL" id="MBB1061041.1"/>
    </source>
</evidence>
<evidence type="ECO:0000313" key="4">
    <source>
        <dbReference type="Proteomes" id="UP000523196"/>
    </source>
</evidence>
<dbReference type="Proteomes" id="UP000523196">
    <property type="component" value="Unassembled WGS sequence"/>
</dbReference>
<evidence type="ECO:0000256" key="2">
    <source>
        <dbReference type="ARBA" id="ARBA00022679"/>
    </source>
</evidence>
<dbReference type="CDD" id="cd02440">
    <property type="entry name" value="AdoMet_MTases"/>
    <property type="match status" value="1"/>
</dbReference>